<dbReference type="Proteomes" id="UP000001542">
    <property type="component" value="Unassembled WGS sequence"/>
</dbReference>
<dbReference type="InterPro" id="IPR043127">
    <property type="entry name" value="Sec-1-like_dom3a"/>
</dbReference>
<protein>
    <submittedName>
        <fullName evidence="2">Sec1 family protein</fullName>
    </submittedName>
</protein>
<dbReference type="InterPro" id="IPR036045">
    <property type="entry name" value="Sec1-like_sf"/>
</dbReference>
<proteinExistence type="inferred from homology"/>
<dbReference type="GO" id="GO:0006886">
    <property type="term" value="P:intracellular protein transport"/>
    <property type="evidence" value="ECO:0000318"/>
    <property type="project" value="GO_Central"/>
</dbReference>
<dbReference type="InParanoid" id="A2G353"/>
<dbReference type="eggNOG" id="KOG1299">
    <property type="taxonomic scope" value="Eukaryota"/>
</dbReference>
<evidence type="ECO:0000313" key="3">
    <source>
        <dbReference type="Proteomes" id="UP000001542"/>
    </source>
</evidence>
<dbReference type="InterPro" id="IPR027482">
    <property type="entry name" value="Sec1-like_dom2"/>
</dbReference>
<sequence>MNVQTSAFLYIKKMLDTLPGVKALLLDQDTFSYISIAMTKTELLENEVVLFENLNARVGKPEEPSLASINCIIFVRPTSENVEMISRELDNPHFQKYNIFFTNTSAEAHIRQLAAHDSHTSVDAVREVFFDFYPLNAKLFSLNIPDISTLRAGNSFTEIAGRVPEGLFAFLCSQRVKPHIRFDSSSNACQSVARSVSSLIDDSRDLFATAQEGATVLILDRRSDPIAPLLHLWYYSSALHDLFGIDKNVVDVNGTQYVLNERTDPESASYYTMYLGDLAPKLDERVKRIQAVLRDIQRQSEDINDMHGKMSAVSKGQTEKVYANSHLDLFNALHTKITQSNLMEVSGLEQIVATYDSPSDQCQQIIEIINNPSAKPLDALRLVLIFALHYEKSNSANLINKMLETLEAKSVWHNNEMKYVDGIIRVMGDNQRGHEDLFQNRTGFTKFARGIKSIVQVEKSAYEMYKCLLSRILQRMRDGKLSEQDYPYATKSQPTKTGRIIVFYVGGATYEEMRVASEISRPGFDVIVGGTTVHSAESFLKYEVAPYC</sequence>
<dbReference type="Gene3D" id="3.90.830.10">
    <property type="entry name" value="Syntaxin Binding Protein 1, Chain A, domain 2"/>
    <property type="match status" value="1"/>
</dbReference>
<dbReference type="OMA" id="VHQLNNA"/>
<dbReference type="InterPro" id="IPR001619">
    <property type="entry name" value="Sec1-like"/>
</dbReference>
<name>A2G353_TRIV3</name>
<dbReference type="VEuPathDB" id="TrichDB:TVAG_231570"/>
<reference evidence="2" key="2">
    <citation type="journal article" date="2007" name="Science">
        <title>Draft genome sequence of the sexually transmitted pathogen Trichomonas vaginalis.</title>
        <authorList>
            <person name="Carlton J.M."/>
            <person name="Hirt R.P."/>
            <person name="Silva J.C."/>
            <person name="Delcher A.L."/>
            <person name="Schatz M."/>
            <person name="Zhao Q."/>
            <person name="Wortman J.R."/>
            <person name="Bidwell S.L."/>
            <person name="Alsmark U.C.M."/>
            <person name="Besteiro S."/>
            <person name="Sicheritz-Ponten T."/>
            <person name="Noel C.J."/>
            <person name="Dacks J.B."/>
            <person name="Foster P.G."/>
            <person name="Simillion C."/>
            <person name="Van de Peer Y."/>
            <person name="Miranda-Saavedra D."/>
            <person name="Barton G.J."/>
            <person name="Westrop G.D."/>
            <person name="Mueller S."/>
            <person name="Dessi D."/>
            <person name="Fiori P.L."/>
            <person name="Ren Q."/>
            <person name="Paulsen I."/>
            <person name="Zhang H."/>
            <person name="Bastida-Corcuera F.D."/>
            <person name="Simoes-Barbosa A."/>
            <person name="Brown M.T."/>
            <person name="Hayes R.D."/>
            <person name="Mukherjee M."/>
            <person name="Okumura C.Y."/>
            <person name="Schneider R."/>
            <person name="Smith A.J."/>
            <person name="Vanacova S."/>
            <person name="Villalvazo M."/>
            <person name="Haas B.J."/>
            <person name="Pertea M."/>
            <person name="Feldblyum T.V."/>
            <person name="Utterback T.R."/>
            <person name="Shu C.L."/>
            <person name="Osoegawa K."/>
            <person name="de Jong P.J."/>
            <person name="Hrdy I."/>
            <person name="Horvathova L."/>
            <person name="Zubacova Z."/>
            <person name="Dolezal P."/>
            <person name="Malik S.B."/>
            <person name="Logsdon J.M. Jr."/>
            <person name="Henze K."/>
            <person name="Gupta A."/>
            <person name="Wang C.C."/>
            <person name="Dunne R.L."/>
            <person name="Upcroft J.A."/>
            <person name="Upcroft P."/>
            <person name="White O."/>
            <person name="Salzberg S.L."/>
            <person name="Tang P."/>
            <person name="Chiu C.-H."/>
            <person name="Lee Y.-S."/>
            <person name="Embley T.M."/>
            <person name="Coombs G.H."/>
            <person name="Mottram J.C."/>
            <person name="Tachezy J."/>
            <person name="Fraser-Liggett C.M."/>
            <person name="Johnson P.J."/>
        </authorList>
    </citation>
    <scope>NUCLEOTIDE SEQUENCE [LARGE SCALE GENOMIC DNA]</scope>
    <source>
        <strain evidence="2">G3</strain>
    </source>
</reference>
<dbReference type="RefSeq" id="XP_001301341.1">
    <property type="nucleotide sequence ID" value="XM_001301340.1"/>
</dbReference>
<reference evidence="2" key="1">
    <citation type="submission" date="2006-10" db="EMBL/GenBank/DDBJ databases">
        <authorList>
            <person name="Amadeo P."/>
            <person name="Zhao Q."/>
            <person name="Wortman J."/>
            <person name="Fraser-Liggett C."/>
            <person name="Carlton J."/>
        </authorList>
    </citation>
    <scope>NUCLEOTIDE SEQUENCE</scope>
    <source>
        <strain evidence="2">G3</strain>
    </source>
</reference>
<keyword evidence="3" id="KW-1185">Reference proteome</keyword>
<dbReference type="KEGG" id="tva:4746070"/>
<evidence type="ECO:0000313" key="2">
    <source>
        <dbReference type="EMBL" id="EAX88411.1"/>
    </source>
</evidence>
<dbReference type="SUPFAM" id="SSF56815">
    <property type="entry name" value="Sec1/munc18-like (SM) proteins"/>
    <property type="match status" value="1"/>
</dbReference>
<organism evidence="2 3">
    <name type="scientific">Trichomonas vaginalis (strain ATCC PRA-98 / G3)</name>
    <dbReference type="NCBI Taxonomy" id="412133"/>
    <lineage>
        <taxon>Eukaryota</taxon>
        <taxon>Metamonada</taxon>
        <taxon>Parabasalia</taxon>
        <taxon>Trichomonadida</taxon>
        <taxon>Trichomonadidae</taxon>
        <taxon>Trichomonas</taxon>
    </lineage>
</organism>
<dbReference type="EMBL" id="DS114312">
    <property type="protein sequence ID" value="EAX88411.1"/>
    <property type="molecule type" value="Genomic_DNA"/>
</dbReference>
<gene>
    <name evidence="2" type="ORF">TVAG_231570</name>
</gene>
<dbReference type="VEuPathDB" id="TrichDB:TVAGG3_0632820"/>
<dbReference type="GO" id="GO:0016192">
    <property type="term" value="P:vesicle-mediated transport"/>
    <property type="evidence" value="ECO:0000318"/>
    <property type="project" value="GO_Central"/>
</dbReference>
<dbReference type="AlphaFoldDB" id="A2G353"/>
<dbReference type="PANTHER" id="PTHR11679">
    <property type="entry name" value="VESICLE PROTEIN SORTING-ASSOCIATED"/>
    <property type="match status" value="1"/>
</dbReference>
<dbReference type="PIRSF" id="PIRSF005715">
    <property type="entry name" value="VPS45_Sec1"/>
    <property type="match status" value="1"/>
</dbReference>
<dbReference type="GO" id="GO:0000139">
    <property type="term" value="C:Golgi membrane"/>
    <property type="evidence" value="ECO:0000318"/>
    <property type="project" value="GO_Central"/>
</dbReference>
<accession>A2G353</accession>
<dbReference type="Gene3D" id="3.40.50.1910">
    <property type="match status" value="1"/>
</dbReference>
<dbReference type="Gene3D" id="1.25.40.60">
    <property type="match status" value="1"/>
</dbReference>
<dbReference type="OrthoDB" id="10266265at2759"/>
<evidence type="ECO:0000256" key="1">
    <source>
        <dbReference type="ARBA" id="ARBA00009884"/>
    </source>
</evidence>
<dbReference type="Pfam" id="PF00995">
    <property type="entry name" value="Sec1"/>
    <property type="match status" value="1"/>
</dbReference>
<dbReference type="Gene3D" id="3.40.50.2060">
    <property type="match status" value="1"/>
</dbReference>
<dbReference type="InterPro" id="IPR043154">
    <property type="entry name" value="Sec-1-like_dom1"/>
</dbReference>
<dbReference type="STRING" id="5722.A2G353"/>
<dbReference type="SMR" id="A2G353"/>
<comment type="similarity">
    <text evidence="1">Belongs to the STXBP/unc-18/SEC1 family.</text>
</comment>
<dbReference type="FunCoup" id="A2G353">
    <property type="interactions" value="530"/>
</dbReference>